<dbReference type="Gene3D" id="3.40.50.2000">
    <property type="entry name" value="Glycogen Phosphorylase B"/>
    <property type="match status" value="1"/>
</dbReference>
<reference evidence="3" key="1">
    <citation type="submission" date="2009-08" db="EMBL/GenBank/DDBJ databases">
        <title>Complete sequence of chromosome of Methanocaldococcus fervens AG86.</title>
        <authorList>
            <consortium name="US DOE Joint Genome Institute"/>
            <person name="Lucas S."/>
            <person name="Copeland A."/>
            <person name="Lapidus A."/>
            <person name="Glavina del Rio T."/>
            <person name="Tice H."/>
            <person name="Bruce D."/>
            <person name="Goodwin L."/>
            <person name="Pitluck S."/>
            <person name="Chertkov O."/>
            <person name="Detter J.C."/>
            <person name="Han C."/>
            <person name="Tapia R."/>
            <person name="Larimer F."/>
            <person name="Land M."/>
            <person name="Hauser L."/>
            <person name="Kyrpides N."/>
            <person name="Ovchinnikova G."/>
            <person name="Lupa-Sieprawska M."/>
            <person name="Whitman W.B."/>
        </authorList>
    </citation>
    <scope>NUCLEOTIDE SEQUENCE [LARGE SCALE GENOMIC DNA]</scope>
    <source>
        <strain evidence="3">AG86</strain>
    </source>
</reference>
<dbReference type="InterPro" id="IPR051199">
    <property type="entry name" value="LPS_LOS_Heptosyltrfase"/>
</dbReference>
<evidence type="ECO:0000313" key="4">
    <source>
        <dbReference type="Proteomes" id="UP000001495"/>
    </source>
</evidence>
<keyword evidence="2 3" id="KW-0808">Transferase</keyword>
<protein>
    <submittedName>
        <fullName evidence="3">Glycosyl transferase family 9</fullName>
    </submittedName>
</protein>
<dbReference type="InterPro" id="IPR002201">
    <property type="entry name" value="Glyco_trans_9"/>
</dbReference>
<dbReference type="KEGG" id="mfe:Mefer_0517"/>
<dbReference type="GO" id="GO:0005829">
    <property type="term" value="C:cytosol"/>
    <property type="evidence" value="ECO:0007669"/>
    <property type="project" value="TreeGrafter"/>
</dbReference>
<evidence type="ECO:0000256" key="1">
    <source>
        <dbReference type="ARBA" id="ARBA00022676"/>
    </source>
</evidence>
<keyword evidence="4" id="KW-1185">Reference proteome</keyword>
<keyword evidence="1" id="KW-0328">Glycosyltransferase</keyword>
<evidence type="ECO:0000313" key="3">
    <source>
        <dbReference type="EMBL" id="ACV24339.1"/>
    </source>
</evidence>
<dbReference type="EMBL" id="CP001696">
    <property type="protein sequence ID" value="ACV24339.1"/>
    <property type="molecule type" value="Genomic_DNA"/>
</dbReference>
<dbReference type="STRING" id="573064.Mefer_0517"/>
<dbReference type="eggNOG" id="arCOG09624">
    <property type="taxonomic scope" value="Archaea"/>
</dbReference>
<organism evidence="3 4">
    <name type="scientific">Methanocaldococcus fervens (strain DSM 4213 / JCM 15782 / AG86)</name>
    <name type="common">Methanococcus fervens</name>
    <dbReference type="NCBI Taxonomy" id="573064"/>
    <lineage>
        <taxon>Archaea</taxon>
        <taxon>Methanobacteriati</taxon>
        <taxon>Methanobacteriota</taxon>
        <taxon>Methanomada group</taxon>
        <taxon>Methanococci</taxon>
        <taxon>Methanococcales</taxon>
        <taxon>Methanocaldococcaceae</taxon>
        <taxon>Methanocaldococcus</taxon>
    </lineage>
</organism>
<dbReference type="GO" id="GO:0008713">
    <property type="term" value="F:ADP-heptose-lipopolysaccharide heptosyltransferase activity"/>
    <property type="evidence" value="ECO:0007669"/>
    <property type="project" value="TreeGrafter"/>
</dbReference>
<accession>C7P707</accession>
<gene>
    <name evidence="3" type="ordered locus">Mefer_0517</name>
</gene>
<dbReference type="HOGENOM" id="CLU_709053_0_0_2"/>
<name>C7P707_METFA</name>
<dbReference type="RefSeq" id="WP_015791076.1">
    <property type="nucleotide sequence ID" value="NC_013156.1"/>
</dbReference>
<evidence type="ECO:0000256" key="2">
    <source>
        <dbReference type="ARBA" id="ARBA00022679"/>
    </source>
</evidence>
<dbReference type="Pfam" id="PF01075">
    <property type="entry name" value="Glyco_transf_9"/>
    <property type="match status" value="1"/>
</dbReference>
<proteinExistence type="predicted"/>
<dbReference type="CAZy" id="GT9">
    <property type="family name" value="Glycosyltransferase Family 9"/>
</dbReference>
<dbReference type="GeneID" id="8365191"/>
<dbReference type="AlphaFoldDB" id="C7P707"/>
<dbReference type="PANTHER" id="PTHR30160">
    <property type="entry name" value="TETRAACYLDISACCHARIDE 4'-KINASE-RELATED"/>
    <property type="match status" value="1"/>
</dbReference>
<dbReference type="SUPFAM" id="SSF53756">
    <property type="entry name" value="UDP-Glycosyltransferase/glycogen phosphorylase"/>
    <property type="match status" value="1"/>
</dbReference>
<sequence>MDHRYNKWELLKIKIKNTYIYYLISKALYFLKTYPKYLMQEIVYDHKLKSLNKVLIVLNNENLGDCIIKLFVSLPIIKEINKNAEIYVSIDNRWKDLIEIFDYNYKNVYLFHQNLDIDFDIAIILTNIHKLDFLNDINTKHKLVLFHPYNADVFPKDNLILTPPHYERNYSKKYKKVYFAYEEITNTLIKSFKKLIKNQCKFDKLPYITLSKDEEEKILNKFNLKRDEYIIISIFADKIGSPKEWVNKYWVELIDRIQTNFNSVKIVLVGNKDLPKEFKNIINNENIVNLCKKTSIKEVFYIIKNSKLIITVETGIQHIGFIFNKPQIIICGPSVPFLMKKNKNYYLIKNFNVCHTCESLVCYNKKFKECMFSITPENIYKIVKHYTWD</sequence>
<dbReference type="Proteomes" id="UP000001495">
    <property type="component" value="Chromosome"/>
</dbReference>